<dbReference type="AlphaFoldDB" id="A0A1I7XHI8"/>
<keyword evidence="1" id="KW-1133">Transmembrane helix</keyword>
<feature type="domain" description="Thioredoxin-like fold" evidence="3">
    <location>
        <begin position="79"/>
        <end position="130"/>
    </location>
</feature>
<evidence type="ECO:0000313" key="4">
    <source>
        <dbReference type="Proteomes" id="UP000095283"/>
    </source>
</evidence>
<protein>
    <submittedName>
        <fullName evidence="5">Transmembrane protein</fullName>
    </submittedName>
</protein>
<dbReference type="InterPro" id="IPR033468">
    <property type="entry name" value="Metaxin_GST"/>
</dbReference>
<keyword evidence="1" id="KW-0472">Membrane</keyword>
<dbReference type="InterPro" id="IPR050931">
    <property type="entry name" value="Mito_Protein_Transport_Metaxin"/>
</dbReference>
<organism evidence="4 5">
    <name type="scientific">Heterorhabditis bacteriophora</name>
    <name type="common">Entomopathogenic nematode worm</name>
    <dbReference type="NCBI Taxonomy" id="37862"/>
    <lineage>
        <taxon>Eukaryota</taxon>
        <taxon>Metazoa</taxon>
        <taxon>Ecdysozoa</taxon>
        <taxon>Nematoda</taxon>
        <taxon>Chromadorea</taxon>
        <taxon>Rhabditida</taxon>
        <taxon>Rhabditina</taxon>
        <taxon>Rhabditomorpha</taxon>
        <taxon>Strongyloidea</taxon>
        <taxon>Heterorhabditidae</taxon>
        <taxon>Heterorhabditis</taxon>
    </lineage>
</organism>
<sequence length="204" mass="23333">MSCWEKLPAHGELIYQWKKVVIFGGLALAFYVPYKWFTSVKEIPVKHDWAEVIICVFFAGVVYLHQLPRTKNLPSVSVSSLKVETWLRMADIHYEIVPCPLTTRSRAVTLPFIKFNGQVYSGSAFIIRFGRSYITSWLISTEIGHSYEEQVCTGCDDLVAISKYLSAKHYFTGFKPTTIDATLFSVISQIILARLGRSYRKVYN</sequence>
<dbReference type="InterPro" id="IPR012336">
    <property type="entry name" value="Thioredoxin-like_fold"/>
</dbReference>
<dbReference type="GO" id="GO:0005737">
    <property type="term" value="C:cytoplasm"/>
    <property type="evidence" value="ECO:0007669"/>
    <property type="project" value="TreeGrafter"/>
</dbReference>
<dbReference type="PANTHER" id="PTHR12289">
    <property type="entry name" value="METAXIN RELATED"/>
    <property type="match status" value="1"/>
</dbReference>
<dbReference type="Pfam" id="PF17172">
    <property type="entry name" value="GST_N_4"/>
    <property type="match status" value="1"/>
</dbReference>
<evidence type="ECO:0000259" key="3">
    <source>
        <dbReference type="Pfam" id="PF17172"/>
    </source>
</evidence>
<accession>A0A1I7XHI8</accession>
<feature type="domain" description="Metaxin glutathione S-transferase" evidence="2">
    <location>
        <begin position="156"/>
        <end position="198"/>
    </location>
</feature>
<proteinExistence type="predicted"/>
<keyword evidence="1" id="KW-0812">Transmembrane</keyword>
<evidence type="ECO:0000313" key="5">
    <source>
        <dbReference type="WBParaSite" id="Hba_17152"/>
    </source>
</evidence>
<keyword evidence="4" id="KW-1185">Reference proteome</keyword>
<dbReference type="CDD" id="cd03054">
    <property type="entry name" value="GST_N_Metaxin"/>
    <property type="match status" value="1"/>
</dbReference>
<dbReference type="Pfam" id="PF17171">
    <property type="entry name" value="GST_C_6"/>
    <property type="match status" value="1"/>
</dbReference>
<evidence type="ECO:0000259" key="2">
    <source>
        <dbReference type="Pfam" id="PF17171"/>
    </source>
</evidence>
<reference evidence="5" key="1">
    <citation type="submission" date="2016-11" db="UniProtKB">
        <authorList>
            <consortium name="WormBaseParasite"/>
        </authorList>
    </citation>
    <scope>IDENTIFICATION</scope>
</reference>
<dbReference type="PANTHER" id="PTHR12289:SF41">
    <property type="entry name" value="FAILED AXON CONNECTIONS-RELATED"/>
    <property type="match status" value="1"/>
</dbReference>
<dbReference type="WBParaSite" id="Hba_17152">
    <property type="protein sequence ID" value="Hba_17152"/>
    <property type="gene ID" value="Hba_17152"/>
</dbReference>
<evidence type="ECO:0000256" key="1">
    <source>
        <dbReference type="SAM" id="Phobius"/>
    </source>
</evidence>
<dbReference type="Proteomes" id="UP000095283">
    <property type="component" value="Unplaced"/>
</dbReference>
<feature type="transmembrane region" description="Helical" evidence="1">
    <location>
        <begin position="20"/>
        <end position="37"/>
    </location>
</feature>
<name>A0A1I7XHI8_HETBA</name>
<feature type="transmembrane region" description="Helical" evidence="1">
    <location>
        <begin position="49"/>
        <end position="65"/>
    </location>
</feature>